<dbReference type="InterPro" id="IPR054717">
    <property type="entry name" value="InlJ_Ig-like"/>
</dbReference>
<dbReference type="Pfam" id="PF22508">
    <property type="entry name" value="InlJ_IG"/>
    <property type="match status" value="1"/>
</dbReference>
<accession>W7BLU6</accession>
<comment type="similarity">
    <text evidence="2">Belongs to the internalin family.</text>
</comment>
<dbReference type="Gene3D" id="3.80.10.10">
    <property type="entry name" value="Ribonuclease Inhibitor"/>
    <property type="match status" value="1"/>
</dbReference>
<dbReference type="InterPro" id="IPR014755">
    <property type="entry name" value="Cu-Rt/internalin_Ig-like"/>
</dbReference>
<dbReference type="Gene3D" id="2.60.40.1220">
    <property type="match status" value="1"/>
</dbReference>
<sequence length="467" mass="51583">MKKLKSSIAVLSIVGLCLPSVVIGMPVVAETTVEESAKSTKLGAEADPSETKPLLEWIEDPWFALYIAESLGVSRTANVSRATLENRKTLILSDEYDPIKIKSMKGLENFKNLTRLSFFGGEVQDYSPLNDLHQLTSLTLGHFNGMKLDFIKEMPLLKNLVIYDSPLTDISALASLKSLTHLAVNRAQVKDISVINQMPSLGFVGFDGNQIEEIPTLQNSDQMHNLSLNQNKIKSVEGLKGLDALITLSITDNQVETLAPLRGLTGLQELIAMRNKIQTMEGINEMTGLQELNLVRNELMEVMPVTNLKALKELYADGNHISNITPWKEMSDAVDWGATGQTFDIPIQKIGIGESLIIPNIMVDREGGIISYIEAFDKGIFNPDLNQMTWDNLQGEGSVDYFFRDNSTKYAGVVTVPYEVVARKALTFNQTTDEESIPSQAILFGDKATEPAEPTKKRIYIGGVDLE</sequence>
<evidence type="ECO:0000256" key="5">
    <source>
        <dbReference type="ARBA" id="ARBA00022729"/>
    </source>
</evidence>
<name>W7BLU6_9LIST</name>
<dbReference type="GO" id="GO:0005576">
    <property type="term" value="C:extracellular region"/>
    <property type="evidence" value="ECO:0007669"/>
    <property type="project" value="UniProtKB-SubCell"/>
</dbReference>
<dbReference type="RefSeq" id="WP_036082643.1">
    <property type="nucleotide sequence ID" value="NZ_AODE01000057.1"/>
</dbReference>
<dbReference type="PANTHER" id="PTHR46652:SF3">
    <property type="entry name" value="LEUCINE-RICH REPEAT-CONTAINING PROTEIN 9"/>
    <property type="match status" value="1"/>
</dbReference>
<keyword evidence="4" id="KW-0433">Leucine-rich repeat</keyword>
<dbReference type="SUPFAM" id="SSF52058">
    <property type="entry name" value="L domain-like"/>
    <property type="match status" value="1"/>
</dbReference>
<evidence type="ECO:0000313" key="10">
    <source>
        <dbReference type="Proteomes" id="UP000019254"/>
    </source>
</evidence>
<dbReference type="InterPro" id="IPR050836">
    <property type="entry name" value="SDS22/Internalin_LRR"/>
</dbReference>
<proteinExistence type="inferred from homology"/>
<dbReference type="AlphaFoldDB" id="W7BLU6"/>
<protein>
    <submittedName>
        <fullName evidence="9">Internalin A</fullName>
    </submittedName>
</protein>
<dbReference type="OrthoDB" id="2364935at2"/>
<evidence type="ECO:0000256" key="1">
    <source>
        <dbReference type="ARBA" id="ARBA00004613"/>
    </source>
</evidence>
<dbReference type="Proteomes" id="UP000019254">
    <property type="component" value="Unassembled WGS sequence"/>
</dbReference>
<dbReference type="InterPro" id="IPR001611">
    <property type="entry name" value="Leu-rich_rpt"/>
</dbReference>
<evidence type="ECO:0000256" key="6">
    <source>
        <dbReference type="ARBA" id="ARBA00022737"/>
    </source>
</evidence>
<keyword evidence="6" id="KW-0677">Repeat</keyword>
<feature type="chain" id="PRO_5004891663" evidence="7">
    <location>
        <begin position="30"/>
        <end position="467"/>
    </location>
</feature>
<evidence type="ECO:0000256" key="7">
    <source>
        <dbReference type="SAM" id="SignalP"/>
    </source>
</evidence>
<dbReference type="SMART" id="SM00365">
    <property type="entry name" value="LRR_SD22"/>
    <property type="match status" value="3"/>
</dbReference>
<keyword evidence="10" id="KW-1185">Reference proteome</keyword>
<evidence type="ECO:0000256" key="4">
    <source>
        <dbReference type="ARBA" id="ARBA00022614"/>
    </source>
</evidence>
<keyword evidence="3" id="KW-0964">Secreted</keyword>
<evidence type="ECO:0000313" key="9">
    <source>
        <dbReference type="EMBL" id="EUJ24011.1"/>
    </source>
</evidence>
<dbReference type="PANTHER" id="PTHR46652">
    <property type="entry name" value="LEUCINE-RICH REPEAT AND IQ DOMAIN-CONTAINING PROTEIN 1-RELATED"/>
    <property type="match status" value="1"/>
</dbReference>
<comment type="subcellular location">
    <subcellularLocation>
        <location evidence="1">Secreted</location>
    </subcellularLocation>
</comment>
<dbReference type="STRING" id="1265820.PCORN_18891"/>
<dbReference type="EMBL" id="AODE01000057">
    <property type="protein sequence ID" value="EUJ24011.1"/>
    <property type="molecule type" value="Genomic_DNA"/>
</dbReference>
<dbReference type="InterPro" id="IPR032675">
    <property type="entry name" value="LRR_dom_sf"/>
</dbReference>
<evidence type="ECO:0000256" key="3">
    <source>
        <dbReference type="ARBA" id="ARBA00022525"/>
    </source>
</evidence>
<evidence type="ECO:0000256" key="2">
    <source>
        <dbReference type="ARBA" id="ARBA00009432"/>
    </source>
</evidence>
<evidence type="ECO:0000259" key="8">
    <source>
        <dbReference type="Pfam" id="PF22508"/>
    </source>
</evidence>
<dbReference type="PATRIC" id="fig|1265820.5.peg.3721"/>
<keyword evidence="5 7" id="KW-0732">Signal</keyword>
<feature type="signal peptide" evidence="7">
    <location>
        <begin position="1"/>
        <end position="29"/>
    </location>
</feature>
<dbReference type="PROSITE" id="PS51450">
    <property type="entry name" value="LRR"/>
    <property type="match status" value="1"/>
</dbReference>
<comment type="caution">
    <text evidence="9">The sequence shown here is derived from an EMBL/GenBank/DDBJ whole genome shotgun (WGS) entry which is preliminary data.</text>
</comment>
<organism evidence="9 10">
    <name type="scientific">Listeria cornellensis FSL F6-0969</name>
    <dbReference type="NCBI Taxonomy" id="1265820"/>
    <lineage>
        <taxon>Bacteria</taxon>
        <taxon>Bacillati</taxon>
        <taxon>Bacillota</taxon>
        <taxon>Bacilli</taxon>
        <taxon>Bacillales</taxon>
        <taxon>Listeriaceae</taxon>
        <taxon>Listeria</taxon>
    </lineage>
</organism>
<reference evidence="9 10" key="1">
    <citation type="journal article" date="2014" name="Int. J. Syst. Evol. Microbiol.">
        <title>Listeria floridensis sp. nov., Listeria aquatica sp. nov., Listeria cornellensis sp. nov., Listeria riparia sp. nov. and Listeria grandensis sp. nov., from agricultural and natural environments.</title>
        <authorList>
            <person name="den Bakker H.C."/>
            <person name="Warchocki S."/>
            <person name="Wright E.M."/>
            <person name="Allred A.F."/>
            <person name="Ahlstrom C."/>
            <person name="Manuel C.S."/>
            <person name="Stasiewicz M.J."/>
            <person name="Burrell A."/>
            <person name="Roof S."/>
            <person name="Strawn L."/>
            <person name="Fortes E.D."/>
            <person name="Nightingale K.K."/>
            <person name="Kephart D."/>
            <person name="Wiedmann M."/>
        </authorList>
    </citation>
    <scope>NUCLEOTIDE SEQUENCE [LARGE SCALE GENOMIC DNA]</scope>
    <source>
        <strain evidence="10">FSL F6-969</strain>
    </source>
</reference>
<feature type="domain" description="Internalin J immunoglobulin-like" evidence="8">
    <location>
        <begin position="358"/>
        <end position="418"/>
    </location>
</feature>
<gene>
    <name evidence="9" type="ORF">PCORN_18891</name>
</gene>